<dbReference type="Proteomes" id="UP000265663">
    <property type="component" value="Unassembled WGS sequence"/>
</dbReference>
<gene>
    <name evidence="1" type="ORF">GMOD_00007301</name>
</gene>
<name>A0A3M7MCQ9_9PLEO</name>
<dbReference type="OrthoDB" id="3670053at2759"/>
<proteinExistence type="predicted"/>
<dbReference type="AlphaFoldDB" id="A0A3M7MCQ9"/>
<accession>A0A3M7MCQ9</accession>
<evidence type="ECO:0000313" key="2">
    <source>
        <dbReference type="Proteomes" id="UP000265663"/>
    </source>
</evidence>
<protein>
    <submittedName>
        <fullName evidence="1">Uncharacterized protein</fullName>
    </submittedName>
</protein>
<evidence type="ECO:0000313" key="1">
    <source>
        <dbReference type="EMBL" id="RMZ72285.1"/>
    </source>
</evidence>
<sequence length="89" mass="9701">MWNKTGKSIDAGAEVGATNIGKFKAGASSSINSGVDQEKLWDKEPAGYAISFKGLWFRPTRNVFSNVLVTRTPKDGFLRTGPFLLISLH</sequence>
<dbReference type="EMBL" id="KE747829">
    <property type="protein sequence ID" value="RMZ72285.1"/>
    <property type="molecule type" value="Genomic_DNA"/>
</dbReference>
<reference evidence="1 2" key="1">
    <citation type="journal article" date="2014" name="PLoS ONE">
        <title>De novo Genome Assembly of the Fungal Plant Pathogen Pyrenophora semeniperda.</title>
        <authorList>
            <person name="Soliai M.M."/>
            <person name="Meyer S.E."/>
            <person name="Udall J.A."/>
            <person name="Elzinga D.E."/>
            <person name="Hermansen R.A."/>
            <person name="Bodily P.M."/>
            <person name="Hart A.A."/>
            <person name="Coleman C.E."/>
        </authorList>
    </citation>
    <scope>NUCLEOTIDE SEQUENCE [LARGE SCALE GENOMIC DNA]</scope>
    <source>
        <strain evidence="1 2">CCB06</strain>
        <tissue evidence="1">Mycelium</tissue>
    </source>
</reference>
<organism evidence="1 2">
    <name type="scientific">Pyrenophora seminiperda CCB06</name>
    <dbReference type="NCBI Taxonomy" id="1302712"/>
    <lineage>
        <taxon>Eukaryota</taxon>
        <taxon>Fungi</taxon>
        <taxon>Dikarya</taxon>
        <taxon>Ascomycota</taxon>
        <taxon>Pezizomycotina</taxon>
        <taxon>Dothideomycetes</taxon>
        <taxon>Pleosporomycetidae</taxon>
        <taxon>Pleosporales</taxon>
        <taxon>Pleosporineae</taxon>
        <taxon>Pleosporaceae</taxon>
        <taxon>Pyrenophora</taxon>
    </lineage>
</organism>
<keyword evidence="2" id="KW-1185">Reference proteome</keyword>